<feature type="compositionally biased region" description="Basic and acidic residues" evidence="1">
    <location>
        <begin position="41"/>
        <end position="66"/>
    </location>
</feature>
<keyword evidence="2" id="KW-1185">Reference proteome</keyword>
<sequence length="216" mass="24788">MGGGALDRLASLSGAASSRRRWVGWHRHDVAPCADRLQFQRGKERERERERERVLEKERERRERSSRPLPPCSTGERADGRAEHSRRRSRRVGGDGADQLTQDGREIIKQSIGTRRLATDAARPPDDTPETPSHQTERSNHRTDERERKRNALASNNQLSHIETYSSPLAIKALAEASSRIDDDDDDECIMLTWQLATLSRNYYLIYAIAWLRPHN</sequence>
<evidence type="ECO:0000313" key="2">
    <source>
        <dbReference type="Proteomes" id="UP000887566"/>
    </source>
</evidence>
<name>A0A914VP43_9BILA</name>
<dbReference type="Proteomes" id="UP000887566">
    <property type="component" value="Unplaced"/>
</dbReference>
<feature type="region of interest" description="Disordered" evidence="1">
    <location>
        <begin position="1"/>
        <end position="21"/>
    </location>
</feature>
<reference evidence="3" key="1">
    <citation type="submission" date="2022-11" db="UniProtKB">
        <authorList>
            <consortium name="WormBaseParasite"/>
        </authorList>
    </citation>
    <scope>IDENTIFICATION</scope>
</reference>
<feature type="compositionally biased region" description="Basic and acidic residues" evidence="1">
    <location>
        <begin position="135"/>
        <end position="150"/>
    </location>
</feature>
<evidence type="ECO:0000256" key="1">
    <source>
        <dbReference type="SAM" id="MobiDB-lite"/>
    </source>
</evidence>
<feature type="compositionally biased region" description="Low complexity" evidence="1">
    <location>
        <begin position="1"/>
        <end position="17"/>
    </location>
</feature>
<protein>
    <submittedName>
        <fullName evidence="3">Uncharacterized protein</fullName>
    </submittedName>
</protein>
<organism evidence="2 3">
    <name type="scientific">Plectus sambesii</name>
    <dbReference type="NCBI Taxonomy" id="2011161"/>
    <lineage>
        <taxon>Eukaryota</taxon>
        <taxon>Metazoa</taxon>
        <taxon>Ecdysozoa</taxon>
        <taxon>Nematoda</taxon>
        <taxon>Chromadorea</taxon>
        <taxon>Plectida</taxon>
        <taxon>Plectina</taxon>
        <taxon>Plectoidea</taxon>
        <taxon>Plectidae</taxon>
        <taxon>Plectus</taxon>
    </lineage>
</organism>
<feature type="region of interest" description="Disordered" evidence="1">
    <location>
        <begin position="37"/>
        <end position="161"/>
    </location>
</feature>
<evidence type="ECO:0000313" key="3">
    <source>
        <dbReference type="WBParaSite" id="PSAMB.scaffold2246size24383.g17063.t1"/>
    </source>
</evidence>
<dbReference type="WBParaSite" id="PSAMB.scaffold2246size24383.g17063.t1">
    <property type="protein sequence ID" value="PSAMB.scaffold2246size24383.g17063.t1"/>
    <property type="gene ID" value="PSAMB.scaffold2246size24383.g17063"/>
</dbReference>
<proteinExistence type="predicted"/>
<accession>A0A914VP43</accession>
<dbReference type="AlphaFoldDB" id="A0A914VP43"/>